<keyword evidence="1" id="KW-0732">Signal</keyword>
<dbReference type="EMBL" id="JAQIOY010000002">
    <property type="protein sequence ID" value="MDA7424217.1"/>
    <property type="molecule type" value="Genomic_DNA"/>
</dbReference>
<comment type="caution">
    <text evidence="2">The sequence shown here is derived from an EMBL/GenBank/DDBJ whole genome shotgun (WGS) entry which is preliminary data.</text>
</comment>
<gene>
    <name evidence="2" type="ORF">PFY00_05730</name>
</gene>
<protein>
    <submittedName>
        <fullName evidence="2">Uncharacterized protein</fullName>
    </submittedName>
</protein>
<accession>A0ABT4XQN6</accession>
<proteinExistence type="predicted"/>
<reference evidence="2 3" key="1">
    <citation type="submission" date="2023-01" db="EMBL/GenBank/DDBJ databases">
        <title>Thalassococcus onchidii sp. nov., isolated from a marine invertebrate from the South China Sea.</title>
        <authorList>
            <person name="Xu S."/>
            <person name="Liu Z."/>
            <person name="Xu Y."/>
        </authorList>
    </citation>
    <scope>NUCLEOTIDE SEQUENCE [LARGE SCALE GENOMIC DNA]</scope>
    <source>
        <strain evidence="2 3">KCTC 32084</strain>
    </source>
</reference>
<feature type="signal peptide" evidence="1">
    <location>
        <begin position="1"/>
        <end position="41"/>
    </location>
</feature>
<feature type="chain" id="PRO_5046114834" evidence="1">
    <location>
        <begin position="42"/>
        <end position="509"/>
    </location>
</feature>
<name>A0ABT4XQN6_9RHOB</name>
<dbReference type="Proteomes" id="UP001210720">
    <property type="component" value="Unassembled WGS sequence"/>
</dbReference>
<sequence length="509" mass="53912">MVAERALPLRHCGDGPTAKQRRGRFTMACLAALMIPVLAQAQSDPTAGSAAPPAVEAMPLGAPNAAAAGLLSADVTGLPQTLWSASDQERLATLTAALRPPVPALRSLMRTLMLAEANPPSTSTSAEAHLISRLDWLVKAGHVEEALALMEIAGHDRPGTFRRWADLNLLLGNTAQPCSVLRNQPRLSNDPALRVFCTARSGDWSRAALLLQTARTLGDVGDRKADLLERFLDSGVNDERPPLLPPVRPTPLEFRLFEALGEPLPTAPLPLAYSVLDLPGDNGWKAQIEAAERLARAGALPANRLLGLYTLRKPAASGGVWDRAKALQAFETALRRGTPDAIGPALVRLWPQMASARLLEPFASLYAEALAEHGLKARPARLARMMIFLSAGYETLSVGLDEGASAETKFLLSIARGLTPQDLPTDLPHAGAVATAFAGAAPPQVIQEQLAQGRLGESILRAIALIGSGANGNAADLTDGLAVLRSVGLEDVARRTALQLMILDAERAR</sequence>
<keyword evidence="3" id="KW-1185">Reference proteome</keyword>
<organism evidence="2 3">
    <name type="scientific">Thalassococcus lentus</name>
    <dbReference type="NCBI Taxonomy" id="1210524"/>
    <lineage>
        <taxon>Bacteria</taxon>
        <taxon>Pseudomonadati</taxon>
        <taxon>Pseudomonadota</taxon>
        <taxon>Alphaproteobacteria</taxon>
        <taxon>Rhodobacterales</taxon>
        <taxon>Roseobacteraceae</taxon>
        <taxon>Thalassococcus</taxon>
    </lineage>
</organism>
<dbReference type="RefSeq" id="WP_271431579.1">
    <property type="nucleotide sequence ID" value="NZ_JAQIOY010000002.1"/>
</dbReference>
<evidence type="ECO:0000256" key="1">
    <source>
        <dbReference type="SAM" id="SignalP"/>
    </source>
</evidence>
<evidence type="ECO:0000313" key="2">
    <source>
        <dbReference type="EMBL" id="MDA7424217.1"/>
    </source>
</evidence>
<evidence type="ECO:0000313" key="3">
    <source>
        <dbReference type="Proteomes" id="UP001210720"/>
    </source>
</evidence>